<proteinExistence type="predicted"/>
<dbReference type="AlphaFoldDB" id="A0A0R2DUJ9"/>
<protein>
    <submittedName>
        <fullName evidence="4">Uncharacterized protein</fullName>
    </submittedName>
</protein>
<feature type="signal peptide" evidence="3">
    <location>
        <begin position="1"/>
        <end position="24"/>
    </location>
</feature>
<evidence type="ECO:0000256" key="2">
    <source>
        <dbReference type="SAM" id="MobiDB-lite"/>
    </source>
</evidence>
<feature type="region of interest" description="Disordered" evidence="2">
    <location>
        <begin position="394"/>
        <end position="433"/>
    </location>
</feature>
<feature type="chain" id="PRO_5038574506" evidence="3">
    <location>
        <begin position="25"/>
        <end position="613"/>
    </location>
</feature>
<dbReference type="EMBL" id="AYZL01000008">
    <property type="protein sequence ID" value="KRN04631.1"/>
    <property type="molecule type" value="Genomic_DNA"/>
</dbReference>
<feature type="coiled-coil region" evidence="1">
    <location>
        <begin position="142"/>
        <end position="232"/>
    </location>
</feature>
<dbReference type="OrthoDB" id="2330151at2"/>
<name>A0A0R2DUJ9_9LACO</name>
<feature type="compositionally biased region" description="Polar residues" evidence="2">
    <location>
        <begin position="419"/>
        <end position="433"/>
    </location>
</feature>
<dbReference type="STRING" id="1423744.FC86_GL000079"/>
<evidence type="ECO:0000256" key="1">
    <source>
        <dbReference type="SAM" id="Coils"/>
    </source>
</evidence>
<organism evidence="4 5">
    <name type="scientific">Holzapfeliella floricola DSM 23037 = JCM 16512</name>
    <dbReference type="NCBI Taxonomy" id="1423744"/>
    <lineage>
        <taxon>Bacteria</taxon>
        <taxon>Bacillati</taxon>
        <taxon>Bacillota</taxon>
        <taxon>Bacilli</taxon>
        <taxon>Lactobacillales</taxon>
        <taxon>Lactobacillaceae</taxon>
        <taxon>Holzapfeliella</taxon>
    </lineage>
</organism>
<keyword evidence="1" id="KW-0175">Coiled coil</keyword>
<accession>A0A0R2DUJ9</accession>
<feature type="coiled-coil region" evidence="1">
    <location>
        <begin position="258"/>
        <end position="350"/>
    </location>
</feature>
<dbReference type="Proteomes" id="UP000051378">
    <property type="component" value="Unassembled WGS sequence"/>
</dbReference>
<keyword evidence="3" id="KW-0732">Signal</keyword>
<evidence type="ECO:0000256" key="3">
    <source>
        <dbReference type="SAM" id="SignalP"/>
    </source>
</evidence>
<sequence length="613" mass="68749">MKKSKVTTKNIVAAFACSALLGVAVVENNQNNAMGTQMVSAQEIPTIEGIISQNQTKVDEAQKTLREKQAAQQQTQSVLDSTTQSIENFDYETAETNNDVAKAELAYAQQAYNNATKSLEYVQKLNQNKLTDDEKRQRLGDQNSEQETLEQLAQEVKDAKSKELNVQKSIAGNQNDAALKQAEASLNKAKAAQQQTQSVLDSTTQSIENFDYETAETNNDVAKAELAYAQQAYNNAQDSNNYLKVLNDYNSIPDGQEKNDKAKELSELTEKNEDNQQMLEQLAQKVKDAKSTQLDTQKQIAEGLNEVELDKAEAELADKELSRDDALDLMNKLNAENEDIQKDNSKSVSEKAESKFKLEAAQADYKVKDAEFKYAQQLQANASQALDYAKKLSNNELNPKQMREARENHERGQDKLSDSKNAVISANQDKESVTQNIKTARENLKKDLAKNNVESIPTTSYVPQVPLNRVIDKISYFNDSGVLLWKLDQGTLTSASSFLYNNSTVTLTGKTKVVDGIKYVNLEENNGQYWVQEQYLQSSQQKSEKTVTGTLEAGNVDYLIYLRDESGNMTSQTIEPHTSWRVFAQKTQHGHTYYRVGTSKQWIEDTYVKSLNI</sequence>
<dbReference type="PATRIC" id="fig|1423744.4.peg.82"/>
<gene>
    <name evidence="4" type="ORF">FC86_GL000079</name>
</gene>
<feature type="coiled-coil region" evidence="1">
    <location>
        <begin position="51"/>
        <end position="111"/>
    </location>
</feature>
<evidence type="ECO:0000313" key="5">
    <source>
        <dbReference type="Proteomes" id="UP000051378"/>
    </source>
</evidence>
<feature type="compositionally biased region" description="Basic and acidic residues" evidence="2">
    <location>
        <begin position="401"/>
        <end position="418"/>
    </location>
</feature>
<comment type="caution">
    <text evidence="4">The sequence shown here is derived from an EMBL/GenBank/DDBJ whole genome shotgun (WGS) entry which is preliminary data.</text>
</comment>
<reference evidence="4 5" key="1">
    <citation type="journal article" date="2015" name="Genome Announc.">
        <title>Expanding the biotechnology potential of lactobacilli through comparative genomics of 213 strains and associated genera.</title>
        <authorList>
            <person name="Sun Z."/>
            <person name="Harris H.M."/>
            <person name="McCann A."/>
            <person name="Guo C."/>
            <person name="Argimon S."/>
            <person name="Zhang W."/>
            <person name="Yang X."/>
            <person name="Jeffery I.B."/>
            <person name="Cooney J.C."/>
            <person name="Kagawa T.F."/>
            <person name="Liu W."/>
            <person name="Song Y."/>
            <person name="Salvetti E."/>
            <person name="Wrobel A."/>
            <person name="Rasinkangas P."/>
            <person name="Parkhill J."/>
            <person name="Rea M.C."/>
            <person name="O'Sullivan O."/>
            <person name="Ritari J."/>
            <person name="Douillard F.P."/>
            <person name="Paul Ross R."/>
            <person name="Yang R."/>
            <person name="Briner A.E."/>
            <person name="Felis G.E."/>
            <person name="de Vos W.M."/>
            <person name="Barrangou R."/>
            <person name="Klaenhammer T.R."/>
            <person name="Caufield P.W."/>
            <person name="Cui Y."/>
            <person name="Zhang H."/>
            <person name="O'Toole P.W."/>
        </authorList>
    </citation>
    <scope>NUCLEOTIDE SEQUENCE [LARGE SCALE GENOMIC DNA]</scope>
    <source>
        <strain evidence="4 5">DSM 23037</strain>
    </source>
</reference>
<keyword evidence="5" id="KW-1185">Reference proteome</keyword>
<dbReference type="RefSeq" id="WP_056974267.1">
    <property type="nucleotide sequence ID" value="NZ_AYZL01000008.1"/>
</dbReference>
<evidence type="ECO:0000313" key="4">
    <source>
        <dbReference type="EMBL" id="KRN04631.1"/>
    </source>
</evidence>